<evidence type="ECO:0000256" key="5">
    <source>
        <dbReference type="SAM" id="Phobius"/>
    </source>
</evidence>
<evidence type="ECO:0000256" key="4">
    <source>
        <dbReference type="PROSITE-ProRule" id="PRU00433"/>
    </source>
</evidence>
<feature type="chain" id="PRO_5021949327" evidence="6">
    <location>
        <begin position="24"/>
        <end position="286"/>
    </location>
</feature>
<dbReference type="GO" id="GO:0009055">
    <property type="term" value="F:electron transfer activity"/>
    <property type="evidence" value="ECO:0007669"/>
    <property type="project" value="InterPro"/>
</dbReference>
<evidence type="ECO:0000259" key="7">
    <source>
        <dbReference type="PROSITE" id="PS51007"/>
    </source>
</evidence>
<keyword evidence="5" id="KW-0812">Transmembrane</keyword>
<name>A0A521C5V5_SACCC</name>
<evidence type="ECO:0000256" key="3">
    <source>
        <dbReference type="ARBA" id="ARBA00023004"/>
    </source>
</evidence>
<feature type="signal peptide" evidence="6">
    <location>
        <begin position="1"/>
        <end position="23"/>
    </location>
</feature>
<dbReference type="InterPro" id="IPR009056">
    <property type="entry name" value="Cyt_c-like_dom"/>
</dbReference>
<keyword evidence="3 4" id="KW-0408">Iron</keyword>
<dbReference type="Proteomes" id="UP000319040">
    <property type="component" value="Unassembled WGS sequence"/>
</dbReference>
<keyword evidence="5" id="KW-0472">Membrane</keyword>
<accession>A0A521C5V5</accession>
<keyword evidence="2 4" id="KW-0479">Metal-binding</keyword>
<dbReference type="SUPFAM" id="SSF46626">
    <property type="entry name" value="Cytochrome c"/>
    <property type="match status" value="2"/>
</dbReference>
<keyword evidence="9" id="KW-1185">Reference proteome</keyword>
<evidence type="ECO:0000256" key="1">
    <source>
        <dbReference type="ARBA" id="ARBA00022617"/>
    </source>
</evidence>
<dbReference type="AlphaFoldDB" id="A0A521C5V5"/>
<feature type="transmembrane region" description="Helical" evidence="5">
    <location>
        <begin position="255"/>
        <end position="276"/>
    </location>
</feature>
<evidence type="ECO:0000313" key="8">
    <source>
        <dbReference type="EMBL" id="SMO54802.1"/>
    </source>
</evidence>
<dbReference type="PROSITE" id="PS51007">
    <property type="entry name" value="CYTC"/>
    <property type="match status" value="2"/>
</dbReference>
<dbReference type="Gene3D" id="1.10.760.10">
    <property type="entry name" value="Cytochrome c-like domain"/>
    <property type="match status" value="2"/>
</dbReference>
<dbReference type="GO" id="GO:0020037">
    <property type="term" value="F:heme binding"/>
    <property type="evidence" value="ECO:0007669"/>
    <property type="project" value="InterPro"/>
</dbReference>
<dbReference type="EMBL" id="FXTB01000002">
    <property type="protein sequence ID" value="SMO54802.1"/>
    <property type="molecule type" value="Genomic_DNA"/>
</dbReference>
<gene>
    <name evidence="8" type="ORF">SAMN06265379_102409</name>
</gene>
<dbReference type="RefSeq" id="WP_142532694.1">
    <property type="nucleotide sequence ID" value="NZ_FXTB01000002.1"/>
</dbReference>
<sequence>MIKSSLSLTVFLLLAFIVSVLQAQNSGEEHYKATCAACHTIGKGRLVGPDLSGVYERRDTDWLIPFIRSSQKMVKDGDPIAVALHNEYNKVPMPDNNLNDAQIMNIIDYIRQVDSGEARELAGGDQATDSTKQIVTTASDTALISYSNELIKKGEALFLGHEKFTNGASACIACHSVRYEAILGGGKLSLNLTESYTRLGPAGIKAILSNPPYPVMNVALRHNKLSDDEIESLVAMLYEIDKRYGQSPVKSSSGLMFSIFGFVLAMIFLVHIYLLYDNRQVPSYPK</sequence>
<keyword evidence="6" id="KW-0732">Signal</keyword>
<feature type="domain" description="Cytochrome c" evidence="7">
    <location>
        <begin position="22"/>
        <end position="114"/>
    </location>
</feature>
<dbReference type="InterPro" id="IPR036909">
    <property type="entry name" value="Cyt_c-like_dom_sf"/>
</dbReference>
<evidence type="ECO:0000256" key="2">
    <source>
        <dbReference type="ARBA" id="ARBA00022723"/>
    </source>
</evidence>
<reference evidence="8 9" key="1">
    <citation type="submission" date="2017-05" db="EMBL/GenBank/DDBJ databases">
        <authorList>
            <person name="Varghese N."/>
            <person name="Submissions S."/>
        </authorList>
    </citation>
    <scope>NUCLEOTIDE SEQUENCE [LARGE SCALE GENOMIC DNA]</scope>
    <source>
        <strain evidence="8 9">DSM 27040</strain>
    </source>
</reference>
<keyword evidence="1 4" id="KW-0349">Heme</keyword>
<protein>
    <submittedName>
        <fullName evidence="8">Cytochrome c2</fullName>
    </submittedName>
</protein>
<keyword evidence="5" id="KW-1133">Transmembrane helix</keyword>
<evidence type="ECO:0000256" key="6">
    <source>
        <dbReference type="SAM" id="SignalP"/>
    </source>
</evidence>
<organism evidence="8 9">
    <name type="scientific">Saccharicrinis carchari</name>
    <dbReference type="NCBI Taxonomy" id="1168039"/>
    <lineage>
        <taxon>Bacteria</taxon>
        <taxon>Pseudomonadati</taxon>
        <taxon>Bacteroidota</taxon>
        <taxon>Bacteroidia</taxon>
        <taxon>Marinilabiliales</taxon>
        <taxon>Marinilabiliaceae</taxon>
        <taxon>Saccharicrinis</taxon>
    </lineage>
</organism>
<feature type="domain" description="Cytochrome c" evidence="7">
    <location>
        <begin position="149"/>
        <end position="241"/>
    </location>
</feature>
<evidence type="ECO:0000313" key="9">
    <source>
        <dbReference type="Proteomes" id="UP000319040"/>
    </source>
</evidence>
<dbReference type="Pfam" id="PF00034">
    <property type="entry name" value="Cytochrom_C"/>
    <property type="match status" value="1"/>
</dbReference>
<proteinExistence type="predicted"/>
<dbReference type="OrthoDB" id="2827525at2"/>
<dbReference type="GO" id="GO:0046872">
    <property type="term" value="F:metal ion binding"/>
    <property type="evidence" value="ECO:0007669"/>
    <property type="project" value="UniProtKB-KW"/>
</dbReference>